<dbReference type="Proteomes" id="UP000479710">
    <property type="component" value="Unassembled WGS sequence"/>
</dbReference>
<reference evidence="1 2" key="1">
    <citation type="submission" date="2019-11" db="EMBL/GenBank/DDBJ databases">
        <title>Whole genome sequence of Oryza granulata.</title>
        <authorList>
            <person name="Li W."/>
        </authorList>
    </citation>
    <scope>NUCLEOTIDE SEQUENCE [LARGE SCALE GENOMIC DNA]</scope>
    <source>
        <strain evidence="2">cv. Menghai</strain>
        <tissue evidence="1">Leaf</tissue>
    </source>
</reference>
<evidence type="ECO:0000313" key="2">
    <source>
        <dbReference type="Proteomes" id="UP000479710"/>
    </source>
</evidence>
<comment type="caution">
    <text evidence="1">The sequence shown here is derived from an EMBL/GenBank/DDBJ whole genome shotgun (WGS) entry which is preliminary data.</text>
</comment>
<organism evidence="1 2">
    <name type="scientific">Oryza meyeriana var. granulata</name>
    <dbReference type="NCBI Taxonomy" id="110450"/>
    <lineage>
        <taxon>Eukaryota</taxon>
        <taxon>Viridiplantae</taxon>
        <taxon>Streptophyta</taxon>
        <taxon>Embryophyta</taxon>
        <taxon>Tracheophyta</taxon>
        <taxon>Spermatophyta</taxon>
        <taxon>Magnoliopsida</taxon>
        <taxon>Liliopsida</taxon>
        <taxon>Poales</taxon>
        <taxon>Poaceae</taxon>
        <taxon>BOP clade</taxon>
        <taxon>Oryzoideae</taxon>
        <taxon>Oryzeae</taxon>
        <taxon>Oryzinae</taxon>
        <taxon>Oryza</taxon>
        <taxon>Oryza meyeriana</taxon>
    </lineage>
</organism>
<name>A0A6G1CVI9_9ORYZ</name>
<gene>
    <name evidence="1" type="ORF">E2562_032539</name>
</gene>
<dbReference type="AlphaFoldDB" id="A0A6G1CVI9"/>
<dbReference type="EMBL" id="SPHZ02000008">
    <property type="protein sequence ID" value="KAF0904157.1"/>
    <property type="molecule type" value="Genomic_DNA"/>
</dbReference>
<evidence type="ECO:0000313" key="1">
    <source>
        <dbReference type="EMBL" id="KAF0904157.1"/>
    </source>
</evidence>
<proteinExistence type="predicted"/>
<protein>
    <submittedName>
        <fullName evidence="1">Uncharacterized protein</fullName>
    </submittedName>
</protein>
<keyword evidence="2" id="KW-1185">Reference proteome</keyword>
<sequence length="61" mass="6961">MRRCKLLPVVEKHGGEVMHFESSLVPKCSRMPWRWRWRGGLAAKAKGVLGKWQGRAAQSSK</sequence>
<accession>A0A6G1CVI9</accession>